<keyword evidence="3" id="KW-0547">Nucleotide-binding</keyword>
<keyword evidence="4 8" id="KW-0067">ATP-binding</keyword>
<feature type="transmembrane region" description="Helical" evidence="6">
    <location>
        <begin position="62"/>
        <end position="88"/>
    </location>
</feature>
<dbReference type="SUPFAM" id="SSF52540">
    <property type="entry name" value="P-loop containing nucleoside triphosphate hydrolases"/>
    <property type="match status" value="1"/>
</dbReference>
<feature type="transmembrane region" description="Helical" evidence="6">
    <location>
        <begin position="229"/>
        <end position="249"/>
    </location>
</feature>
<dbReference type="RefSeq" id="WP_311691485.1">
    <property type="nucleotide sequence ID" value="NZ_JAVRHL010000003.1"/>
</dbReference>
<keyword evidence="2" id="KW-0813">Transport</keyword>
<feature type="transmembrane region" description="Helical" evidence="6">
    <location>
        <begin position="255"/>
        <end position="273"/>
    </location>
</feature>
<reference evidence="8 9" key="1">
    <citation type="submission" date="2023-09" db="EMBL/GenBank/DDBJ databases">
        <authorList>
            <person name="Rey-Velasco X."/>
        </authorList>
    </citation>
    <scope>NUCLEOTIDE SEQUENCE [LARGE SCALE GENOMIC DNA]</scope>
    <source>
        <strain evidence="8 9">F158</strain>
    </source>
</reference>
<evidence type="ECO:0000313" key="8">
    <source>
        <dbReference type="EMBL" id="MDT0683178.1"/>
    </source>
</evidence>
<proteinExistence type="inferred from homology"/>
<evidence type="ECO:0000313" key="9">
    <source>
        <dbReference type="Proteomes" id="UP001265259"/>
    </source>
</evidence>
<dbReference type="PANTHER" id="PTHR43335:SF4">
    <property type="entry name" value="ABC TRANSPORTER, ATP-BINDING PROTEIN"/>
    <property type="match status" value="1"/>
</dbReference>
<organism evidence="8 9">
    <name type="scientific">Tropicimonas omnivorans</name>
    <dbReference type="NCBI Taxonomy" id="3075590"/>
    <lineage>
        <taxon>Bacteria</taxon>
        <taxon>Pseudomonadati</taxon>
        <taxon>Pseudomonadota</taxon>
        <taxon>Alphaproteobacteria</taxon>
        <taxon>Rhodobacterales</taxon>
        <taxon>Roseobacteraceae</taxon>
        <taxon>Tropicimonas</taxon>
    </lineage>
</organism>
<accession>A0ABU3DHI9</accession>
<dbReference type="Proteomes" id="UP001265259">
    <property type="component" value="Unassembled WGS sequence"/>
</dbReference>
<dbReference type="SMART" id="SM00382">
    <property type="entry name" value="AAA"/>
    <property type="match status" value="1"/>
</dbReference>
<evidence type="ECO:0000256" key="4">
    <source>
        <dbReference type="ARBA" id="ARBA00022840"/>
    </source>
</evidence>
<sequence>MLTSAPLQTAPGIPLDHEPPAPDRGQSGIGPEGEAGGILATELQTEHLSPAGLPMAARALPIWAASMSTAFTVGAGICLLAIGLLAVFFQTLVAEEAQTLLAPLLAAIGIVPVIGSLVFDYAHTRALAGYRALRLAQARRANAWLGGAAALMLAILHPLLGLGVVLAAAAASAGARILARRGSTEPLWDVTPEEATALLAGRDAAGLRLARSAPEGHAMEAPLRRASGWLSALVTLAAASYLAGTAHLTTGAVPGAALIALWAGTAVAGAILARSRPERDAADLARTIEPLDADCDAPPGLAVRSLTVTIPGGWALLSGASFSAEPGTIIGVSGPSGAGKTLLLRALSAPYDLAGLDVRGSARINGRDPWARTVEAGPVPTVHLPPTPLVLPASGLENLTCFHAGPAEARGKQILERLVFSADEADRICTVPDASVLPSGQTKALAFARGFLLAPDLYLLDRPEDGLGPAQLDAVLSRLRLECQLGRVVLMVTENRALLEACDKLLVLQDGRVSEFGDASEIRAKQSAGWAGFTADRTLESEEALTSWVEGRFRRPGDEANRRAAAQLAAEMLAFSCQTAAPGSGQRLRFELKLFEGHGVLRMIDDDPALSSGKLEQARRQAMDEGLVGRMPPLARVLRYSRDLEASVENDHRLLTATLDIYDPRAGQGG</sequence>
<dbReference type="PANTHER" id="PTHR43335">
    <property type="entry name" value="ABC TRANSPORTER, ATP-BINDING PROTEIN"/>
    <property type="match status" value="1"/>
</dbReference>
<gene>
    <name evidence="8" type="ORF">RM543_10810</name>
</gene>
<evidence type="ECO:0000256" key="5">
    <source>
        <dbReference type="SAM" id="MobiDB-lite"/>
    </source>
</evidence>
<evidence type="ECO:0000256" key="1">
    <source>
        <dbReference type="ARBA" id="ARBA00005417"/>
    </source>
</evidence>
<dbReference type="GO" id="GO:0005524">
    <property type="term" value="F:ATP binding"/>
    <property type="evidence" value="ECO:0007669"/>
    <property type="project" value="UniProtKB-KW"/>
</dbReference>
<comment type="similarity">
    <text evidence="1">Belongs to the ABC transporter superfamily.</text>
</comment>
<evidence type="ECO:0000256" key="6">
    <source>
        <dbReference type="SAM" id="Phobius"/>
    </source>
</evidence>
<keyword evidence="9" id="KW-1185">Reference proteome</keyword>
<dbReference type="InterPro" id="IPR027417">
    <property type="entry name" value="P-loop_NTPase"/>
</dbReference>
<evidence type="ECO:0000259" key="7">
    <source>
        <dbReference type="PROSITE" id="PS50893"/>
    </source>
</evidence>
<dbReference type="Pfam" id="PF00005">
    <property type="entry name" value="ABC_tran"/>
    <property type="match status" value="1"/>
</dbReference>
<dbReference type="InterPro" id="IPR003439">
    <property type="entry name" value="ABC_transporter-like_ATP-bd"/>
</dbReference>
<keyword evidence="6" id="KW-1133">Transmembrane helix</keyword>
<comment type="caution">
    <text evidence="8">The sequence shown here is derived from an EMBL/GenBank/DDBJ whole genome shotgun (WGS) entry which is preliminary data.</text>
</comment>
<evidence type="ECO:0000256" key="3">
    <source>
        <dbReference type="ARBA" id="ARBA00022741"/>
    </source>
</evidence>
<keyword evidence="6" id="KW-0472">Membrane</keyword>
<feature type="domain" description="ABC transporter" evidence="7">
    <location>
        <begin position="301"/>
        <end position="535"/>
    </location>
</feature>
<dbReference type="Gene3D" id="3.40.50.300">
    <property type="entry name" value="P-loop containing nucleotide triphosphate hydrolases"/>
    <property type="match status" value="1"/>
</dbReference>
<feature type="region of interest" description="Disordered" evidence="5">
    <location>
        <begin position="1"/>
        <end position="32"/>
    </location>
</feature>
<keyword evidence="6" id="KW-0812">Transmembrane</keyword>
<protein>
    <submittedName>
        <fullName evidence="8">ATP-binding cassette domain-containing protein</fullName>
    </submittedName>
</protein>
<feature type="transmembrane region" description="Helical" evidence="6">
    <location>
        <begin position="100"/>
        <end position="123"/>
    </location>
</feature>
<dbReference type="EMBL" id="JAVRHL010000003">
    <property type="protein sequence ID" value="MDT0683178.1"/>
    <property type="molecule type" value="Genomic_DNA"/>
</dbReference>
<dbReference type="InterPro" id="IPR003593">
    <property type="entry name" value="AAA+_ATPase"/>
</dbReference>
<evidence type="ECO:0000256" key="2">
    <source>
        <dbReference type="ARBA" id="ARBA00022448"/>
    </source>
</evidence>
<feature type="transmembrane region" description="Helical" evidence="6">
    <location>
        <begin position="143"/>
        <end position="171"/>
    </location>
</feature>
<name>A0ABU3DHI9_9RHOB</name>
<dbReference type="PROSITE" id="PS50893">
    <property type="entry name" value="ABC_TRANSPORTER_2"/>
    <property type="match status" value="1"/>
</dbReference>